<keyword evidence="6" id="KW-1185">Reference proteome</keyword>
<dbReference type="SUPFAM" id="SSF46785">
    <property type="entry name" value="Winged helix' DNA-binding domain"/>
    <property type="match status" value="1"/>
</dbReference>
<evidence type="ECO:0000259" key="4">
    <source>
        <dbReference type="PROSITE" id="PS50949"/>
    </source>
</evidence>
<dbReference type="Gene3D" id="1.10.10.10">
    <property type="entry name" value="Winged helix-like DNA-binding domain superfamily/Winged helix DNA-binding domain"/>
    <property type="match status" value="1"/>
</dbReference>
<comment type="caution">
    <text evidence="5">The sequence shown here is derived from an EMBL/GenBank/DDBJ whole genome shotgun (WGS) entry which is preliminary data.</text>
</comment>
<name>A0ABS0CG06_9NOCA</name>
<dbReference type="InterPro" id="IPR036388">
    <property type="entry name" value="WH-like_DNA-bd_sf"/>
</dbReference>
<dbReference type="Gene3D" id="1.20.120.530">
    <property type="entry name" value="GntR ligand-binding domain-like"/>
    <property type="match status" value="1"/>
</dbReference>
<dbReference type="Pfam" id="PF00392">
    <property type="entry name" value="GntR"/>
    <property type="match status" value="1"/>
</dbReference>
<feature type="domain" description="HTH gntR-type" evidence="4">
    <location>
        <begin position="51"/>
        <end position="119"/>
    </location>
</feature>
<dbReference type="SMART" id="SM00895">
    <property type="entry name" value="FCD"/>
    <property type="match status" value="1"/>
</dbReference>
<dbReference type="PANTHER" id="PTHR43537:SF47">
    <property type="entry name" value="REGULATORY PROTEIN GNTR HTH"/>
    <property type="match status" value="1"/>
</dbReference>
<sequence>MPKGSSKRNTLGNRQLMICSSGACRTLARVLPDVPAAGKPRPAELAPVRKRGLVDEVVQTLEHGIRNGAFQVGSKLPPEPQLQAQLGVGRTTVREAVKVLAHAGMLEVKQGDGTYVRATTTTSRELVERLSRAHTQDVLAVRRGLDLEMARMSTLARTDEDIDRMSELIARLHEILAAPDRSSREFADVDTQLRLAIATSTHNPVLVDLSASFAIAMRRLSEQLAAMPGAMETCTALHECLLHAIRDRDRLSAQEATTQYLDWVASKLEELEPGSAGV</sequence>
<evidence type="ECO:0000256" key="2">
    <source>
        <dbReference type="ARBA" id="ARBA00023125"/>
    </source>
</evidence>
<dbReference type="SUPFAM" id="SSF48008">
    <property type="entry name" value="GntR ligand-binding domain-like"/>
    <property type="match status" value="1"/>
</dbReference>
<evidence type="ECO:0000313" key="6">
    <source>
        <dbReference type="Proteomes" id="UP000807309"/>
    </source>
</evidence>
<keyword evidence="2" id="KW-0238">DNA-binding</keyword>
<keyword evidence="1" id="KW-0805">Transcription regulation</keyword>
<evidence type="ECO:0000256" key="3">
    <source>
        <dbReference type="ARBA" id="ARBA00023163"/>
    </source>
</evidence>
<dbReference type="EMBL" id="JADLRE010000025">
    <property type="protein sequence ID" value="MBF6228785.1"/>
    <property type="molecule type" value="Genomic_DNA"/>
</dbReference>
<organism evidence="5 6">
    <name type="scientific">Nocardia abscessus</name>
    <dbReference type="NCBI Taxonomy" id="120957"/>
    <lineage>
        <taxon>Bacteria</taxon>
        <taxon>Bacillati</taxon>
        <taxon>Actinomycetota</taxon>
        <taxon>Actinomycetes</taxon>
        <taxon>Mycobacteriales</taxon>
        <taxon>Nocardiaceae</taxon>
        <taxon>Nocardia</taxon>
    </lineage>
</organism>
<dbReference type="SMART" id="SM00345">
    <property type="entry name" value="HTH_GNTR"/>
    <property type="match status" value="1"/>
</dbReference>
<evidence type="ECO:0000313" key="5">
    <source>
        <dbReference type="EMBL" id="MBF6228785.1"/>
    </source>
</evidence>
<keyword evidence="3" id="KW-0804">Transcription</keyword>
<dbReference type="InterPro" id="IPR011711">
    <property type="entry name" value="GntR_C"/>
</dbReference>
<evidence type="ECO:0000256" key="1">
    <source>
        <dbReference type="ARBA" id="ARBA00023015"/>
    </source>
</evidence>
<reference evidence="5 6" key="1">
    <citation type="submission" date="2020-10" db="EMBL/GenBank/DDBJ databases">
        <title>Identification of Nocardia species via Next-generation sequencing and recognition of intraspecies genetic diversity.</title>
        <authorList>
            <person name="Li P."/>
            <person name="Li P."/>
            <person name="Lu B."/>
        </authorList>
    </citation>
    <scope>NUCLEOTIDE SEQUENCE [LARGE SCALE GENOMIC DNA]</scope>
    <source>
        <strain evidence="5 6">N-11</strain>
    </source>
</reference>
<dbReference type="InterPro" id="IPR000524">
    <property type="entry name" value="Tscrpt_reg_HTH_GntR"/>
</dbReference>
<dbReference type="InterPro" id="IPR036390">
    <property type="entry name" value="WH_DNA-bd_sf"/>
</dbReference>
<dbReference type="InterPro" id="IPR008920">
    <property type="entry name" value="TF_FadR/GntR_C"/>
</dbReference>
<dbReference type="PANTHER" id="PTHR43537">
    <property type="entry name" value="TRANSCRIPTIONAL REGULATOR, GNTR FAMILY"/>
    <property type="match status" value="1"/>
</dbReference>
<dbReference type="Proteomes" id="UP000807309">
    <property type="component" value="Unassembled WGS sequence"/>
</dbReference>
<accession>A0ABS0CG06</accession>
<gene>
    <name evidence="5" type="ORF">IU470_27250</name>
</gene>
<dbReference type="PRINTS" id="PR00035">
    <property type="entry name" value="HTHGNTR"/>
</dbReference>
<dbReference type="CDD" id="cd07377">
    <property type="entry name" value="WHTH_GntR"/>
    <property type="match status" value="1"/>
</dbReference>
<protein>
    <submittedName>
        <fullName evidence="5">FadR family transcriptional regulator</fullName>
    </submittedName>
</protein>
<dbReference type="PROSITE" id="PS50949">
    <property type="entry name" value="HTH_GNTR"/>
    <property type="match status" value="1"/>
</dbReference>
<proteinExistence type="predicted"/>
<dbReference type="RefSeq" id="WP_195035661.1">
    <property type="nucleotide sequence ID" value="NZ_JARWRK010000622.1"/>
</dbReference>
<dbReference type="Pfam" id="PF07729">
    <property type="entry name" value="FCD"/>
    <property type="match status" value="1"/>
</dbReference>